<dbReference type="PANTHER" id="PTHR35186:SF4">
    <property type="entry name" value="PRION-INHIBITION AND PROPAGATION HELO DOMAIN-CONTAINING PROTEIN"/>
    <property type="match status" value="1"/>
</dbReference>
<dbReference type="Proteomes" id="UP000235371">
    <property type="component" value="Unassembled WGS sequence"/>
</dbReference>
<protein>
    <recommendedName>
        <fullName evidence="1">DUF7580 domain-containing protein</fullName>
    </recommendedName>
</protein>
<dbReference type="PANTHER" id="PTHR35186">
    <property type="entry name" value="ANK_REP_REGION DOMAIN-CONTAINING PROTEIN"/>
    <property type="match status" value="1"/>
</dbReference>
<dbReference type="OrthoDB" id="206201at2759"/>
<dbReference type="RefSeq" id="XP_024727957.1">
    <property type="nucleotide sequence ID" value="XM_024881660.1"/>
</dbReference>
<reference evidence="2 3" key="1">
    <citation type="submission" date="2016-04" db="EMBL/GenBank/DDBJ databases">
        <title>A degradative enzymes factory behind the ericoid mycorrhizal symbiosis.</title>
        <authorList>
            <consortium name="DOE Joint Genome Institute"/>
            <person name="Martino E."/>
            <person name="Morin E."/>
            <person name="Grelet G."/>
            <person name="Kuo A."/>
            <person name="Kohler A."/>
            <person name="Daghino S."/>
            <person name="Barry K."/>
            <person name="Choi C."/>
            <person name="Cichocki N."/>
            <person name="Clum A."/>
            <person name="Copeland A."/>
            <person name="Hainaut M."/>
            <person name="Haridas S."/>
            <person name="Labutti K."/>
            <person name="Lindquist E."/>
            <person name="Lipzen A."/>
            <person name="Khouja H.-R."/>
            <person name="Murat C."/>
            <person name="Ohm R."/>
            <person name="Olson A."/>
            <person name="Spatafora J."/>
            <person name="Veneault-Fourrey C."/>
            <person name="Henrissat B."/>
            <person name="Grigoriev I."/>
            <person name="Martin F."/>
            <person name="Perotto S."/>
        </authorList>
    </citation>
    <scope>NUCLEOTIDE SEQUENCE [LARGE SCALE GENOMIC DNA]</scope>
    <source>
        <strain evidence="2 3">E</strain>
    </source>
</reference>
<proteinExistence type="predicted"/>
<dbReference type="EMBL" id="KZ613912">
    <property type="protein sequence ID" value="PMD51053.1"/>
    <property type="molecule type" value="Genomic_DNA"/>
</dbReference>
<name>A0A2J6SJX2_9HELO</name>
<dbReference type="Pfam" id="PF24476">
    <property type="entry name" value="DUF7580"/>
    <property type="match status" value="1"/>
</dbReference>
<organism evidence="2 3">
    <name type="scientific">Hyaloscypha bicolor E</name>
    <dbReference type="NCBI Taxonomy" id="1095630"/>
    <lineage>
        <taxon>Eukaryota</taxon>
        <taxon>Fungi</taxon>
        <taxon>Dikarya</taxon>
        <taxon>Ascomycota</taxon>
        <taxon>Pezizomycotina</taxon>
        <taxon>Leotiomycetes</taxon>
        <taxon>Helotiales</taxon>
        <taxon>Hyaloscyphaceae</taxon>
        <taxon>Hyaloscypha</taxon>
        <taxon>Hyaloscypha bicolor</taxon>
    </lineage>
</organism>
<evidence type="ECO:0000259" key="1">
    <source>
        <dbReference type="Pfam" id="PF24476"/>
    </source>
</evidence>
<dbReference type="InterPro" id="IPR056002">
    <property type="entry name" value="DUF7580"/>
</dbReference>
<dbReference type="AlphaFoldDB" id="A0A2J6SJX2"/>
<sequence>MAEPDLQTSISFARDVAQGLRDIAHELSKQRGIKAFCSELAAELANVQQGLEELGDQRSSAIGERRVLKLLGNLERLCQPTLSVPSSSQSDTFDQRRYPSLNHVLMKKEVGRKVIGGFAVSPLARRMKLIKLLKAFGKPQQNGLRGPELSELLGQERAQQQRDDYQGYIHALYDILASCCWCQRQDGPKDITANLRLNGCCSPGEVPDSMNFRLFFLDHPHGHDSGVYCQWQDAQISVLRKGRVKFNTEKVVPNGPRFGEVLTIDTFCELITNRMHSQLKLAALNESLVLNGPCPLSQDFLLDASSVSLAELLDIAKLSPKMKLLLSYFLAKAVWQFYDSDWMRSEWTKETVHFMFERRSYTPKGIFVNEPFLSANFDGRHMVQDDTFRSHLFPKILALGIMFLEIELGVNIEKDRTPDCLGPNGQPNVNADHIAAMKVFNSATLWKEMDTFTAVKGVIEACLIPVPFMPYLNDANGLRDAFDKYIVTPLQKLYRKNWEDPDTSSIRAIEIAAAPRQATNEKNHLSLSSLHTPRAVATYQVPPYSPAPYQPTWMPALPLHRTRQDVLSFSRGLYDIDDGARNFSSSPSPLPDRVMSNSTLGLSSDVWFQELNKLNFVLRCKPNEEDTQYTPARIAILDTGVIKDYAESVKAYRDFIGENDDDLQDNTGHGTNAVRLILKVYDAAEIYVARVFENSKATKDTARLMVQAIHHAKDIWEVDIIVMPSGFESINRDMTLAIDETNHARILVFAAASNYGNLREIAFPGRLYMYSKLICMFSTDSNARCLPNFNPSASSIPPRSFAILGENIVLPYVKEPLSGTSFATMIGAALAGRILDFSRQSDNRGRIRNAEVLKTVEGMSAVFAKMAPGGKDNGYDCMAPWKILHRLDEDLGKRRKDERAHVCETISRALEDMYKT</sequence>
<dbReference type="SUPFAM" id="SSF52743">
    <property type="entry name" value="Subtilisin-like"/>
    <property type="match status" value="1"/>
</dbReference>
<evidence type="ECO:0000313" key="3">
    <source>
        <dbReference type="Proteomes" id="UP000235371"/>
    </source>
</evidence>
<dbReference type="InParanoid" id="A0A2J6SJX2"/>
<dbReference type="GeneID" id="36589737"/>
<dbReference type="GO" id="GO:0004252">
    <property type="term" value="F:serine-type endopeptidase activity"/>
    <property type="evidence" value="ECO:0007669"/>
    <property type="project" value="InterPro"/>
</dbReference>
<dbReference type="InterPro" id="IPR036852">
    <property type="entry name" value="Peptidase_S8/S53_dom_sf"/>
</dbReference>
<dbReference type="STRING" id="1095630.A0A2J6SJX2"/>
<keyword evidence="3" id="KW-1185">Reference proteome</keyword>
<dbReference type="Gene3D" id="3.40.50.200">
    <property type="entry name" value="Peptidase S8/S53 domain"/>
    <property type="match status" value="1"/>
</dbReference>
<dbReference type="GO" id="GO:0006508">
    <property type="term" value="P:proteolysis"/>
    <property type="evidence" value="ECO:0007669"/>
    <property type="project" value="InterPro"/>
</dbReference>
<evidence type="ECO:0000313" key="2">
    <source>
        <dbReference type="EMBL" id="PMD51053.1"/>
    </source>
</evidence>
<gene>
    <name evidence="2" type="ORF">K444DRAFT_620234</name>
</gene>
<feature type="domain" description="DUF7580" evidence="1">
    <location>
        <begin position="160"/>
        <end position="491"/>
    </location>
</feature>
<accession>A0A2J6SJX2</accession>